<evidence type="ECO:0000256" key="6">
    <source>
        <dbReference type="ARBA" id="ARBA00022741"/>
    </source>
</evidence>
<dbReference type="GO" id="GO:0006400">
    <property type="term" value="P:tRNA modification"/>
    <property type="evidence" value="ECO:0007669"/>
    <property type="project" value="TreeGrafter"/>
</dbReference>
<dbReference type="InterPro" id="IPR027417">
    <property type="entry name" value="P-loop_NTPase"/>
</dbReference>
<keyword evidence="8 10" id="KW-0460">Magnesium</keyword>
<name>A0A1F6AHZ7_9BACT</name>
<evidence type="ECO:0000256" key="7">
    <source>
        <dbReference type="ARBA" id="ARBA00022840"/>
    </source>
</evidence>
<evidence type="ECO:0000256" key="2">
    <source>
        <dbReference type="ARBA" id="ARBA00003213"/>
    </source>
</evidence>
<gene>
    <name evidence="10" type="primary">miaA</name>
    <name evidence="11" type="ORF">A3A79_04010</name>
</gene>
<dbReference type="EMBL" id="MFJV01000001">
    <property type="protein sequence ID" value="OGG24321.1"/>
    <property type="molecule type" value="Genomic_DNA"/>
</dbReference>
<dbReference type="STRING" id="1798392.A3A79_04010"/>
<comment type="cofactor">
    <cofactor evidence="1 10">
        <name>Mg(2+)</name>
        <dbReference type="ChEBI" id="CHEBI:18420"/>
    </cofactor>
</comment>
<keyword evidence="7 10" id="KW-0067">ATP-binding</keyword>
<feature type="binding site" evidence="10">
    <location>
        <begin position="10"/>
        <end position="15"/>
    </location>
    <ligand>
        <name>substrate</name>
    </ligand>
</feature>
<keyword evidence="4 10" id="KW-0808">Transferase</keyword>
<keyword evidence="6 10" id="KW-0547">Nucleotide-binding</keyword>
<sequence length="247" mass="28088">MKILVICGPTATGKTTLAASLAKKLNGELISADSRQVYRGRDLETNKERPASPAGGPDVPIWLYDVVEPGEEFSVSHWVKLARSAISDIQKRGKLPIVVGGTGLYIKALLRPFETINIPPDKELREKKLSVKELQKMIPRGDMNWSDWNNPRRLIRRIETSKHKGLRGDSLKALIIGLTAPLPVLYKRIDEGLERRLRSGMRVTGVNERAIARRQLVWFKKQKNIHWFDISQKGFEDDILRLIHEQD</sequence>
<dbReference type="PANTHER" id="PTHR11088">
    <property type="entry name" value="TRNA DIMETHYLALLYLTRANSFERASE"/>
    <property type="match status" value="1"/>
</dbReference>
<keyword evidence="5 10" id="KW-0819">tRNA processing</keyword>
<evidence type="ECO:0000256" key="3">
    <source>
        <dbReference type="ARBA" id="ARBA00005842"/>
    </source>
</evidence>
<dbReference type="AlphaFoldDB" id="A0A1F6AHZ7"/>
<reference evidence="11 12" key="1">
    <citation type="journal article" date="2016" name="Nat. Commun.">
        <title>Thousands of microbial genomes shed light on interconnected biogeochemical processes in an aquifer system.</title>
        <authorList>
            <person name="Anantharaman K."/>
            <person name="Brown C.T."/>
            <person name="Hug L.A."/>
            <person name="Sharon I."/>
            <person name="Castelle C.J."/>
            <person name="Probst A.J."/>
            <person name="Thomas B.C."/>
            <person name="Singh A."/>
            <person name="Wilkins M.J."/>
            <person name="Karaoz U."/>
            <person name="Brodie E.L."/>
            <person name="Williams K.H."/>
            <person name="Hubbard S.S."/>
            <person name="Banfield J.F."/>
        </authorList>
    </citation>
    <scope>NUCLEOTIDE SEQUENCE [LARGE SCALE GENOMIC DNA]</scope>
</reference>
<evidence type="ECO:0000256" key="1">
    <source>
        <dbReference type="ARBA" id="ARBA00001946"/>
    </source>
</evidence>
<evidence type="ECO:0000256" key="4">
    <source>
        <dbReference type="ARBA" id="ARBA00022679"/>
    </source>
</evidence>
<evidence type="ECO:0000256" key="10">
    <source>
        <dbReference type="HAMAP-Rule" id="MF_00185"/>
    </source>
</evidence>
<dbReference type="HAMAP" id="MF_00185">
    <property type="entry name" value="IPP_trans"/>
    <property type="match status" value="1"/>
</dbReference>
<dbReference type="InterPro" id="IPR018022">
    <property type="entry name" value="IPT"/>
</dbReference>
<organism evidence="11 12">
    <name type="scientific">Candidatus Gottesmanbacteria bacterium RIFCSPLOWO2_01_FULL_43_11b</name>
    <dbReference type="NCBI Taxonomy" id="1798392"/>
    <lineage>
        <taxon>Bacteria</taxon>
        <taxon>Candidatus Gottesmaniibacteriota</taxon>
    </lineage>
</organism>
<evidence type="ECO:0000313" key="12">
    <source>
        <dbReference type="Proteomes" id="UP000178759"/>
    </source>
</evidence>
<feature type="site" description="Interaction with substrate tRNA" evidence="10">
    <location>
        <position position="102"/>
    </location>
</feature>
<comment type="caution">
    <text evidence="11">The sequence shown here is derived from an EMBL/GenBank/DDBJ whole genome shotgun (WGS) entry which is preliminary data.</text>
</comment>
<evidence type="ECO:0000256" key="9">
    <source>
        <dbReference type="ARBA" id="ARBA00049563"/>
    </source>
</evidence>
<dbReference type="Proteomes" id="UP000178759">
    <property type="component" value="Unassembled WGS sequence"/>
</dbReference>
<dbReference type="Gene3D" id="3.40.50.300">
    <property type="entry name" value="P-loop containing nucleotide triphosphate hydrolases"/>
    <property type="match status" value="1"/>
</dbReference>
<dbReference type="Pfam" id="PF01715">
    <property type="entry name" value="IPPT"/>
    <property type="match status" value="1"/>
</dbReference>
<evidence type="ECO:0000256" key="8">
    <source>
        <dbReference type="ARBA" id="ARBA00022842"/>
    </source>
</evidence>
<dbReference type="GO" id="GO:0052381">
    <property type="term" value="F:tRNA dimethylallyltransferase activity"/>
    <property type="evidence" value="ECO:0007669"/>
    <property type="project" value="UniProtKB-UniRule"/>
</dbReference>
<dbReference type="PANTHER" id="PTHR11088:SF60">
    <property type="entry name" value="TRNA DIMETHYLALLYLTRANSFERASE"/>
    <property type="match status" value="1"/>
</dbReference>
<dbReference type="SUPFAM" id="SSF52540">
    <property type="entry name" value="P-loop containing nucleoside triphosphate hydrolases"/>
    <property type="match status" value="1"/>
</dbReference>
<comment type="catalytic activity">
    <reaction evidence="9 10">
        <text>adenosine(37) in tRNA + dimethylallyl diphosphate = N(6)-dimethylallyladenosine(37) in tRNA + diphosphate</text>
        <dbReference type="Rhea" id="RHEA:26482"/>
        <dbReference type="Rhea" id="RHEA-COMP:10162"/>
        <dbReference type="Rhea" id="RHEA-COMP:10375"/>
        <dbReference type="ChEBI" id="CHEBI:33019"/>
        <dbReference type="ChEBI" id="CHEBI:57623"/>
        <dbReference type="ChEBI" id="CHEBI:74411"/>
        <dbReference type="ChEBI" id="CHEBI:74415"/>
        <dbReference type="EC" id="2.5.1.75"/>
    </reaction>
</comment>
<comment type="similarity">
    <text evidence="3 10">Belongs to the IPP transferase family.</text>
</comment>
<comment type="caution">
    <text evidence="10">Lacks conserved residue(s) required for the propagation of feature annotation.</text>
</comment>
<protein>
    <recommendedName>
        <fullName evidence="10">tRNA dimethylallyltransferase</fullName>
        <ecNumber evidence="10">2.5.1.75</ecNumber>
    </recommendedName>
    <alternativeName>
        <fullName evidence="10">Dimethylallyl diphosphate:tRNA dimethylallyltransferase</fullName>
        <shortName evidence="10">DMAPP:tRNA dimethylallyltransferase</shortName>
        <shortName evidence="10">DMATase</shortName>
    </alternativeName>
    <alternativeName>
        <fullName evidence="10">Isopentenyl-diphosphate:tRNA isopentenyltransferase</fullName>
        <shortName evidence="10">IPP transferase</shortName>
        <shortName evidence="10">IPPT</shortName>
        <shortName evidence="10">IPTase</shortName>
    </alternativeName>
</protein>
<evidence type="ECO:0000256" key="5">
    <source>
        <dbReference type="ARBA" id="ARBA00022694"/>
    </source>
</evidence>
<dbReference type="InterPro" id="IPR039657">
    <property type="entry name" value="Dimethylallyltransferase"/>
</dbReference>
<dbReference type="EC" id="2.5.1.75" evidence="10"/>
<proteinExistence type="inferred from homology"/>
<comment type="function">
    <text evidence="2 10">Catalyzes the transfer of a dimethylallyl group onto the adenine at position 37 in tRNAs that read codons beginning with uridine, leading to the formation of N6-(dimethylallyl)adenosine (i(6)A).</text>
</comment>
<feature type="region of interest" description="Interaction with substrate tRNA" evidence="10">
    <location>
        <begin position="33"/>
        <end position="36"/>
    </location>
</feature>
<feature type="binding site" evidence="10">
    <location>
        <begin position="8"/>
        <end position="15"/>
    </location>
    <ligand>
        <name>ATP</name>
        <dbReference type="ChEBI" id="CHEBI:30616"/>
    </ligand>
</feature>
<dbReference type="GO" id="GO:0005524">
    <property type="term" value="F:ATP binding"/>
    <property type="evidence" value="ECO:0007669"/>
    <property type="project" value="UniProtKB-UniRule"/>
</dbReference>
<comment type="subunit">
    <text evidence="10">Monomer.</text>
</comment>
<evidence type="ECO:0000313" key="11">
    <source>
        <dbReference type="EMBL" id="OGG24321.1"/>
    </source>
</evidence>
<accession>A0A1F6AHZ7</accession>
<feature type="site" description="Interaction with substrate tRNA" evidence="10">
    <location>
        <position position="125"/>
    </location>
</feature>